<feature type="region of interest" description="Disordered" evidence="1">
    <location>
        <begin position="353"/>
        <end position="430"/>
    </location>
</feature>
<evidence type="ECO:0000256" key="1">
    <source>
        <dbReference type="SAM" id="MobiDB-lite"/>
    </source>
</evidence>
<reference evidence="2 3" key="1">
    <citation type="submission" date="2020-04" db="EMBL/GenBank/DDBJ databases">
        <title>Plant Genome Project.</title>
        <authorList>
            <person name="Zhang R.-G."/>
        </authorList>
    </citation>
    <scope>NUCLEOTIDE SEQUENCE [LARGE SCALE GENOMIC DNA]</scope>
    <source>
        <strain evidence="2">YNK0</strain>
        <tissue evidence="2">Leaf</tissue>
    </source>
</reference>
<dbReference type="OrthoDB" id="685075at2759"/>
<name>A0A834ZMV3_TETSI</name>
<dbReference type="AlphaFoldDB" id="A0A834ZMV3"/>
<feature type="compositionally biased region" description="Polar residues" evidence="1">
    <location>
        <begin position="393"/>
        <end position="402"/>
    </location>
</feature>
<feature type="region of interest" description="Disordered" evidence="1">
    <location>
        <begin position="1"/>
        <end position="94"/>
    </location>
</feature>
<dbReference type="EMBL" id="JABCRI010000003">
    <property type="protein sequence ID" value="KAF8409182.1"/>
    <property type="molecule type" value="Genomic_DNA"/>
</dbReference>
<evidence type="ECO:0000313" key="2">
    <source>
        <dbReference type="EMBL" id="KAF8409182.1"/>
    </source>
</evidence>
<feature type="compositionally biased region" description="Polar residues" evidence="1">
    <location>
        <begin position="368"/>
        <end position="377"/>
    </location>
</feature>
<feature type="compositionally biased region" description="Polar residues" evidence="1">
    <location>
        <begin position="416"/>
        <end position="430"/>
    </location>
</feature>
<dbReference type="PANTHER" id="PTHR37260">
    <property type="entry name" value="PHOSPHORELAY PROTEIN"/>
    <property type="match status" value="1"/>
</dbReference>
<proteinExistence type="predicted"/>
<comment type="caution">
    <text evidence="2">The sequence shown here is derived from an EMBL/GenBank/DDBJ whole genome shotgun (WGS) entry which is preliminary data.</text>
</comment>
<organism evidence="2 3">
    <name type="scientific">Tetracentron sinense</name>
    <name type="common">Spur-leaf</name>
    <dbReference type="NCBI Taxonomy" id="13715"/>
    <lineage>
        <taxon>Eukaryota</taxon>
        <taxon>Viridiplantae</taxon>
        <taxon>Streptophyta</taxon>
        <taxon>Embryophyta</taxon>
        <taxon>Tracheophyta</taxon>
        <taxon>Spermatophyta</taxon>
        <taxon>Magnoliopsida</taxon>
        <taxon>Trochodendrales</taxon>
        <taxon>Trochodendraceae</taxon>
        <taxon>Tetracentron</taxon>
    </lineage>
</organism>
<dbReference type="OMA" id="ILSWMED"/>
<feature type="region of interest" description="Disordered" evidence="1">
    <location>
        <begin position="445"/>
        <end position="464"/>
    </location>
</feature>
<dbReference type="Proteomes" id="UP000655225">
    <property type="component" value="Unassembled WGS sequence"/>
</dbReference>
<dbReference type="PANTHER" id="PTHR37260:SF2">
    <property type="entry name" value="PROTEIN ECERIFERUM 16"/>
    <property type="match status" value="1"/>
</dbReference>
<protein>
    <submittedName>
        <fullName evidence="2">Uncharacterized protein</fullName>
    </submittedName>
</protein>
<evidence type="ECO:0000313" key="3">
    <source>
        <dbReference type="Proteomes" id="UP000655225"/>
    </source>
</evidence>
<keyword evidence="3" id="KW-1185">Reference proteome</keyword>
<accession>A0A834ZMV3</accession>
<gene>
    <name evidence="2" type="ORF">HHK36_005256</name>
</gene>
<dbReference type="InterPro" id="IPR053342">
    <property type="entry name" value="Exosome_cofactor/PTGS_suppr"/>
</dbReference>
<feature type="compositionally biased region" description="Basic residues" evidence="1">
    <location>
        <begin position="7"/>
        <end position="22"/>
    </location>
</feature>
<feature type="compositionally biased region" description="Low complexity" evidence="1">
    <location>
        <begin position="27"/>
        <end position="47"/>
    </location>
</feature>
<sequence>MDAKALAKSKRSHSQHHSKKPHPNQTAKASLIAAAAAGGNAKKPPGKQTGEKIRKFHGSSSALPSNWDRYEEEFDSASDDLRQNSGSRSGDAIVPKSKGADFGHLISQAQSQLQSQSQSQSLPNSEIIFRLDFSQGVSPMLSVRGKSILSWIGDDNFIVEDIATPSYEATFLSMDLHALAEQLSKVNLSQRLFIEADLLPPELCAEGSKEISSHESDLVEKTHEREPAKHFSDKLVSHGCADGEEILDQKSEVTSFTTTEIDRLPSQGVKLVDPVKDNSRRLNQTDTSKVAESIAGQNLNTVDSKQKPARFQAAAAEEELDMLLDSFTSGFTKKPSGRSSVVQQEYTTSLLEGLPSTFTGPQPLIRQGSDSSKSVPMSLNLDDAIDDLLGETSIPNNQTEAAGSQEEKAAPYGLLSQHSSSRPRRNSQQVAHSVQVFPVGGACSEILSPYDTPPSPGQQHSPRSQPFHAAMMSMGMPPESTIRGKFALHHPDLRFHLRWQVCSSDEAGLGSSLGDVGSMRVLSTRLALSSQTRNLSRSCTLVMLVGEAPTRLRDCNCIAWTPWYRLSV</sequence>